<evidence type="ECO:0008006" key="3">
    <source>
        <dbReference type="Google" id="ProtNLM"/>
    </source>
</evidence>
<proteinExistence type="predicted"/>
<organism evidence="2">
    <name type="scientific">Bacteroides fragilis</name>
    <dbReference type="NCBI Taxonomy" id="817"/>
    <lineage>
        <taxon>Bacteria</taxon>
        <taxon>Pseudomonadati</taxon>
        <taxon>Bacteroidota</taxon>
        <taxon>Bacteroidia</taxon>
        <taxon>Bacteroidales</taxon>
        <taxon>Bacteroidaceae</taxon>
        <taxon>Bacteroides</taxon>
    </lineage>
</organism>
<evidence type="ECO:0000313" key="2">
    <source>
        <dbReference type="EMBL" id="KAA4872834.1"/>
    </source>
</evidence>
<name>A0A642FNU1_BACFG</name>
<sequence length="121" mass="14092">MSIDYSDMAFPKPGKKKKRKIHKKSILNSQKGICYLCARLNGDYSVKQTEEHHILFGAGQRAISEENGLKVDLCIEHHRTGQQAVHNSRKTRELLCKIAQTEFEKVHTRKEWEQIARKNYL</sequence>
<comment type="caution">
    <text evidence="2">The sequence shown here is derived from an EMBL/GenBank/DDBJ whole genome shotgun (WGS) entry which is preliminary data.</text>
</comment>
<reference evidence="2" key="1">
    <citation type="journal article" date="2019" name="Nat. Med.">
        <title>A library of human gut bacterial isolates paired with longitudinal multiomics data enables mechanistic microbiome research.</title>
        <authorList>
            <person name="Poyet M."/>
            <person name="Groussin M."/>
            <person name="Gibbons S.M."/>
            <person name="Avila-Pacheco J."/>
            <person name="Jiang X."/>
            <person name="Kearney S.M."/>
            <person name="Perrotta A.R."/>
            <person name="Berdy B."/>
            <person name="Zhao S."/>
            <person name="Lieberman T.D."/>
            <person name="Swanson P.K."/>
            <person name="Smith M."/>
            <person name="Roesemann S."/>
            <person name="Alexander J.E."/>
            <person name="Rich S.A."/>
            <person name="Livny J."/>
            <person name="Vlamakis H."/>
            <person name="Clish C."/>
            <person name="Bullock K."/>
            <person name="Deik A."/>
            <person name="Scott J."/>
            <person name="Pierce K.A."/>
            <person name="Xavier R.J."/>
            <person name="Alm E.J."/>
        </authorList>
    </citation>
    <scope>NUCLEOTIDE SEQUENCE</scope>
    <source>
        <strain evidence="2">BIOML-A74</strain>
    </source>
</reference>
<dbReference type="AlphaFoldDB" id="A0A642FNU1"/>
<evidence type="ECO:0000256" key="1">
    <source>
        <dbReference type="SAM" id="MobiDB-lite"/>
    </source>
</evidence>
<accession>A0A642FNU1</accession>
<protein>
    <recommendedName>
        <fullName evidence="3">HNH endonuclease</fullName>
    </recommendedName>
</protein>
<feature type="compositionally biased region" description="Basic residues" evidence="1">
    <location>
        <begin position="13"/>
        <end position="23"/>
    </location>
</feature>
<dbReference type="EMBL" id="VWDL01000044">
    <property type="protein sequence ID" value="KAA4872834.1"/>
    <property type="molecule type" value="Genomic_DNA"/>
</dbReference>
<gene>
    <name evidence="2" type="ORF">F3B29_23545</name>
</gene>
<feature type="region of interest" description="Disordered" evidence="1">
    <location>
        <begin position="1"/>
        <end position="23"/>
    </location>
</feature>